<name>A0AC35G1U3_9BILA</name>
<reference evidence="2" key="1">
    <citation type="submission" date="2022-11" db="UniProtKB">
        <authorList>
            <consortium name="WormBaseParasite"/>
        </authorList>
    </citation>
    <scope>IDENTIFICATION</scope>
</reference>
<evidence type="ECO:0000313" key="2">
    <source>
        <dbReference type="WBParaSite" id="PS1159_v2.g22625.t1"/>
    </source>
</evidence>
<evidence type="ECO:0000313" key="1">
    <source>
        <dbReference type="Proteomes" id="UP000887580"/>
    </source>
</evidence>
<protein>
    <submittedName>
        <fullName evidence="2">Protein kinase domain-containing protein</fullName>
    </submittedName>
</protein>
<sequence>MELRVGGRFRLGRKIGSGSFGDIYLGENVITREEVAIKLECNKTKHPQLHIEAKLYKMMNGQVGIPQVKWCGYEGEYNVMVMELLGPSLEDLFNFCSRKFSLKTVLLLADQMIIDFGLAKKYRDHKTHAHIPFRDHKNLTGTARYASINTHLGIEQSRRDDVEALGYVLMYFNRGQLPWQGLKAATKRQKYDKISEKKMATPVHELCAGYPEAFAEYLNYCKNLQFEEIPDYNRLRQLFRQLFHVQGYSYDYVFDWNLLITKRHHQIHQTVAPQPTIPILPANHAANHLTQKTSRVLLD</sequence>
<accession>A0AC35G1U3</accession>
<proteinExistence type="predicted"/>
<organism evidence="1 2">
    <name type="scientific">Panagrolaimus sp. PS1159</name>
    <dbReference type="NCBI Taxonomy" id="55785"/>
    <lineage>
        <taxon>Eukaryota</taxon>
        <taxon>Metazoa</taxon>
        <taxon>Ecdysozoa</taxon>
        <taxon>Nematoda</taxon>
        <taxon>Chromadorea</taxon>
        <taxon>Rhabditida</taxon>
        <taxon>Tylenchina</taxon>
        <taxon>Panagrolaimomorpha</taxon>
        <taxon>Panagrolaimoidea</taxon>
        <taxon>Panagrolaimidae</taxon>
        <taxon>Panagrolaimus</taxon>
    </lineage>
</organism>
<dbReference type="Proteomes" id="UP000887580">
    <property type="component" value="Unplaced"/>
</dbReference>
<dbReference type="WBParaSite" id="PS1159_v2.g22625.t1">
    <property type="protein sequence ID" value="PS1159_v2.g22625.t1"/>
    <property type="gene ID" value="PS1159_v2.g22625"/>
</dbReference>